<comment type="caution">
    <text evidence="1">The sequence shown here is derived from an EMBL/GenBank/DDBJ whole genome shotgun (WGS) entry which is preliminary data.</text>
</comment>
<organism evidence="1 2">
    <name type="scientific">Pontibacillus yanchengensis</name>
    <dbReference type="NCBI Taxonomy" id="462910"/>
    <lineage>
        <taxon>Bacteria</taxon>
        <taxon>Bacillati</taxon>
        <taxon>Bacillota</taxon>
        <taxon>Bacilli</taxon>
        <taxon>Bacillales</taxon>
        <taxon>Bacillaceae</taxon>
        <taxon>Pontibacillus</taxon>
    </lineage>
</organism>
<dbReference type="Pfam" id="PF06962">
    <property type="entry name" value="rRNA_methylase"/>
    <property type="match status" value="1"/>
</dbReference>
<dbReference type="EMBL" id="WMEQ01000005">
    <property type="protein sequence ID" value="MYL33819.1"/>
    <property type="molecule type" value="Genomic_DNA"/>
</dbReference>
<dbReference type="Gene3D" id="3.40.50.150">
    <property type="entry name" value="Vaccinia Virus protein VP39"/>
    <property type="match status" value="1"/>
</dbReference>
<evidence type="ECO:0000313" key="2">
    <source>
        <dbReference type="Proteomes" id="UP000468638"/>
    </source>
</evidence>
<dbReference type="GO" id="GO:0032259">
    <property type="term" value="P:methylation"/>
    <property type="evidence" value="ECO:0007669"/>
    <property type="project" value="UniProtKB-KW"/>
</dbReference>
<name>A0A6I5A3R7_9BACI</name>
<dbReference type="OrthoDB" id="9792989at2"/>
<accession>A0A6I5A3R7</accession>
<dbReference type="AlphaFoldDB" id="A0A6I5A3R7"/>
<gene>
    <name evidence="1" type="ORF">GLW05_09425</name>
</gene>
<sequence>MLQRILDYAHFLLEDSVQQGDVVLDGTAGNGHDTLFLSQLVGENGEVLSFDIQEQAILSTEQKINENNVKNITLIQDSHDKLKNYIPEPSTRLGGAIFNLGYLPGSDKSIVTKPDTTLTAIQNTLDLLKPQGLLVLVVYHGHHGGQEEKEALLKYLSKLEQKEFSVLRYGFVNQANNPPFILAIEKK</sequence>
<protein>
    <submittedName>
        <fullName evidence="1">Methyltransferase domain-containing protein</fullName>
    </submittedName>
</protein>
<dbReference type="PANTHER" id="PTHR35276:SF1">
    <property type="entry name" value="TRNA (MNM(5)S(2)U34)-METHYLTRANSFERASE, CHLOROPLASTIC"/>
    <property type="match status" value="1"/>
</dbReference>
<keyword evidence="1" id="KW-0489">Methyltransferase</keyword>
<dbReference type="InterPro" id="IPR010719">
    <property type="entry name" value="MnmM_MeTrfase"/>
</dbReference>
<dbReference type="InterPro" id="IPR029063">
    <property type="entry name" value="SAM-dependent_MTases_sf"/>
</dbReference>
<dbReference type="RefSeq" id="WP_160850478.1">
    <property type="nucleotide sequence ID" value="NZ_WMEQ01000005.1"/>
</dbReference>
<dbReference type="PANTHER" id="PTHR35276">
    <property type="entry name" value="S-ADENOSYL-L-METHIONINE-DEPENDENT METHYLTRANSFERASES SUPERFAMILY PROTEIN"/>
    <property type="match status" value="1"/>
</dbReference>
<dbReference type="Proteomes" id="UP000468638">
    <property type="component" value="Unassembled WGS sequence"/>
</dbReference>
<dbReference type="SUPFAM" id="SSF53335">
    <property type="entry name" value="S-adenosyl-L-methionine-dependent methyltransferases"/>
    <property type="match status" value="1"/>
</dbReference>
<reference evidence="1 2" key="1">
    <citation type="submission" date="2019-11" db="EMBL/GenBank/DDBJ databases">
        <title>Genome sequences of 17 halophilic strains isolated from different environments.</title>
        <authorList>
            <person name="Furrow R.E."/>
        </authorList>
    </citation>
    <scope>NUCLEOTIDE SEQUENCE [LARGE SCALE GENOMIC DNA]</scope>
    <source>
        <strain evidence="1 2">22514_16_FS</strain>
    </source>
</reference>
<evidence type="ECO:0000313" key="1">
    <source>
        <dbReference type="EMBL" id="MYL33819.1"/>
    </source>
</evidence>
<dbReference type="GO" id="GO:0008168">
    <property type="term" value="F:methyltransferase activity"/>
    <property type="evidence" value="ECO:0007669"/>
    <property type="project" value="UniProtKB-KW"/>
</dbReference>
<keyword evidence="1" id="KW-0808">Transferase</keyword>
<proteinExistence type="predicted"/>